<protein>
    <submittedName>
        <fullName evidence="2">Uncharacterized protein</fullName>
    </submittedName>
</protein>
<dbReference type="AlphaFoldDB" id="A0A067PN55"/>
<reference evidence="3" key="1">
    <citation type="journal article" date="2014" name="Proc. Natl. Acad. Sci. U.S.A.">
        <title>Extensive sampling of basidiomycete genomes demonstrates inadequacy of the white-rot/brown-rot paradigm for wood decay fungi.</title>
        <authorList>
            <person name="Riley R."/>
            <person name="Salamov A.A."/>
            <person name="Brown D.W."/>
            <person name="Nagy L.G."/>
            <person name="Floudas D."/>
            <person name="Held B.W."/>
            <person name="Levasseur A."/>
            <person name="Lombard V."/>
            <person name="Morin E."/>
            <person name="Otillar R."/>
            <person name="Lindquist E.A."/>
            <person name="Sun H."/>
            <person name="LaButti K.M."/>
            <person name="Schmutz J."/>
            <person name="Jabbour D."/>
            <person name="Luo H."/>
            <person name="Baker S.E."/>
            <person name="Pisabarro A.G."/>
            <person name="Walton J.D."/>
            <person name="Blanchette R.A."/>
            <person name="Henrissat B."/>
            <person name="Martin F."/>
            <person name="Cullen D."/>
            <person name="Hibbett D.S."/>
            <person name="Grigoriev I.V."/>
        </authorList>
    </citation>
    <scope>NUCLEOTIDE SEQUENCE [LARGE SCALE GENOMIC DNA]</scope>
    <source>
        <strain evidence="3">MUCL 33604</strain>
    </source>
</reference>
<keyword evidence="3" id="KW-1185">Reference proteome</keyword>
<proteinExistence type="predicted"/>
<dbReference type="Proteomes" id="UP000027265">
    <property type="component" value="Unassembled WGS sequence"/>
</dbReference>
<accession>A0A067PN55</accession>
<organism evidence="2 3">
    <name type="scientific">Jaapia argillacea MUCL 33604</name>
    <dbReference type="NCBI Taxonomy" id="933084"/>
    <lineage>
        <taxon>Eukaryota</taxon>
        <taxon>Fungi</taxon>
        <taxon>Dikarya</taxon>
        <taxon>Basidiomycota</taxon>
        <taxon>Agaricomycotina</taxon>
        <taxon>Agaricomycetes</taxon>
        <taxon>Agaricomycetidae</taxon>
        <taxon>Jaapiales</taxon>
        <taxon>Jaapiaceae</taxon>
        <taxon>Jaapia</taxon>
    </lineage>
</organism>
<evidence type="ECO:0000256" key="1">
    <source>
        <dbReference type="SAM" id="MobiDB-lite"/>
    </source>
</evidence>
<gene>
    <name evidence="2" type="ORF">JAAARDRAFT_40030</name>
</gene>
<dbReference type="EMBL" id="KL197738">
    <property type="protein sequence ID" value="KDQ52732.1"/>
    <property type="molecule type" value="Genomic_DNA"/>
</dbReference>
<feature type="region of interest" description="Disordered" evidence="1">
    <location>
        <begin position="55"/>
        <end position="76"/>
    </location>
</feature>
<sequence>MVKPRERFTAINRRIQLQLGEKKERDRHWEYMVENPCHPMPIPYAQRFHNPSRLKSVTKPSADEEEAPYSHQSVRMHLGREVDYSSTDTPMSGHRCSGWRRGLYGHSAVIVDEDASSDTYACALQIP</sequence>
<evidence type="ECO:0000313" key="2">
    <source>
        <dbReference type="EMBL" id="KDQ52732.1"/>
    </source>
</evidence>
<evidence type="ECO:0000313" key="3">
    <source>
        <dbReference type="Proteomes" id="UP000027265"/>
    </source>
</evidence>
<dbReference type="OrthoDB" id="435275at2759"/>
<dbReference type="InParanoid" id="A0A067PN55"/>
<name>A0A067PN55_9AGAM</name>
<dbReference type="HOGENOM" id="CLU_2216125_0_0_1"/>